<keyword evidence="6" id="KW-0175">Coiled coil</keyword>
<sequence length="332" mass="38236">MKNAVEIIQGPPGTGKSTIISSIIRNDLDYKTSRKKVIVTFLKNKAMESIIEKLTNHKILVFGAHNKLPPLCLQHEIYRKIDTNEQINKLRKEFKLFREKILVKISNLEEKMNEEETEPLKKEIKSTKKSLSDRKANLERRVQMEIRREIESADVILSTISSLAKIINAANKSSANLKVHTAILDEAGCVEEISTFAIFNLLPDNVILIGDHLQLRPLYFNQEQNYAMTSKKSLMERAIEAGCKHSTLDIQYRMHKDIMTLVSNLFYGGKLKMGDIVRERKNGVLWKDVNSIEKVEKDGMYFNDGEIEECVRIYERERNFDSTQTIMIIVFG</sequence>
<keyword evidence="10" id="KW-1185">Reference proteome</keyword>
<dbReference type="InterPro" id="IPR050534">
    <property type="entry name" value="Coronavir_polyprotein_1ab"/>
</dbReference>
<accession>A0ABV2AS00</accession>
<evidence type="ECO:0000256" key="5">
    <source>
        <dbReference type="ARBA" id="ARBA00022840"/>
    </source>
</evidence>
<feature type="domain" description="DNA2/NAM7 helicase-like C-terminal" evidence="8">
    <location>
        <begin position="231"/>
        <end position="329"/>
    </location>
</feature>
<evidence type="ECO:0000256" key="6">
    <source>
        <dbReference type="SAM" id="Coils"/>
    </source>
</evidence>
<dbReference type="InterPro" id="IPR041679">
    <property type="entry name" value="DNA2/NAM7-like_C"/>
</dbReference>
<evidence type="ECO:0000256" key="4">
    <source>
        <dbReference type="ARBA" id="ARBA00022806"/>
    </source>
</evidence>
<feature type="coiled-coil region" evidence="6">
    <location>
        <begin position="80"/>
        <end position="148"/>
    </location>
</feature>
<evidence type="ECO:0000313" key="9">
    <source>
        <dbReference type="EMBL" id="MES1922438.1"/>
    </source>
</evidence>
<keyword evidence="3" id="KW-0378">Hydrolase</keyword>
<protein>
    <recommendedName>
        <fullName evidence="11">DNA2/NAM7 helicase helicase domain-containing protein</fullName>
    </recommendedName>
</protein>
<keyword evidence="4" id="KW-0347">Helicase</keyword>
<dbReference type="InterPro" id="IPR041677">
    <property type="entry name" value="DNA2/NAM7_AAA_11"/>
</dbReference>
<dbReference type="Gene3D" id="3.40.50.300">
    <property type="entry name" value="P-loop containing nucleotide triphosphate hydrolases"/>
    <property type="match status" value="2"/>
</dbReference>
<proteinExistence type="inferred from homology"/>
<evidence type="ECO:0000313" key="10">
    <source>
        <dbReference type="Proteomes" id="UP001439008"/>
    </source>
</evidence>
<dbReference type="Pfam" id="PF13086">
    <property type="entry name" value="AAA_11"/>
    <property type="match status" value="1"/>
</dbReference>
<name>A0ABV2AS00_9EUKA</name>
<dbReference type="EMBL" id="JBDODL010002810">
    <property type="protein sequence ID" value="MES1922438.1"/>
    <property type="molecule type" value="Genomic_DNA"/>
</dbReference>
<evidence type="ECO:0000259" key="8">
    <source>
        <dbReference type="Pfam" id="PF13087"/>
    </source>
</evidence>
<comment type="caution">
    <text evidence="9">The sequence shown here is derived from an EMBL/GenBank/DDBJ whole genome shotgun (WGS) entry which is preliminary data.</text>
</comment>
<evidence type="ECO:0000259" key="7">
    <source>
        <dbReference type="Pfam" id="PF13086"/>
    </source>
</evidence>
<evidence type="ECO:0000256" key="2">
    <source>
        <dbReference type="ARBA" id="ARBA00022741"/>
    </source>
</evidence>
<gene>
    <name evidence="9" type="ORF">MHBO_003952</name>
</gene>
<evidence type="ECO:0000256" key="3">
    <source>
        <dbReference type="ARBA" id="ARBA00022801"/>
    </source>
</evidence>
<dbReference type="Pfam" id="PF13087">
    <property type="entry name" value="AAA_12"/>
    <property type="match status" value="1"/>
</dbReference>
<dbReference type="Proteomes" id="UP001439008">
    <property type="component" value="Unassembled WGS sequence"/>
</dbReference>
<keyword evidence="5" id="KW-0067">ATP-binding</keyword>
<reference evidence="9 10" key="1">
    <citation type="journal article" date="2024" name="BMC Biol.">
        <title>Comparative genomics of Ascetosporea gives new insight into the evolutionary basis for animal parasitism in Rhizaria.</title>
        <authorList>
            <person name="Hiltunen Thoren M."/>
            <person name="Onut-Brannstrom I."/>
            <person name="Alfjorden A."/>
            <person name="Peckova H."/>
            <person name="Swords F."/>
            <person name="Hooper C."/>
            <person name="Holzer A.S."/>
            <person name="Bass D."/>
            <person name="Burki F."/>
        </authorList>
    </citation>
    <scope>NUCLEOTIDE SEQUENCE [LARGE SCALE GENOMIC DNA]</scope>
    <source>
        <strain evidence="9">20-A016</strain>
    </source>
</reference>
<dbReference type="InterPro" id="IPR027417">
    <property type="entry name" value="P-loop_NTPase"/>
</dbReference>
<dbReference type="SUPFAM" id="SSF52540">
    <property type="entry name" value="P-loop containing nucleoside triphosphate hydrolases"/>
    <property type="match status" value="1"/>
</dbReference>
<feature type="domain" description="DNA2/NAM7 helicase helicase" evidence="7">
    <location>
        <begin position="4"/>
        <end position="221"/>
    </location>
</feature>
<dbReference type="PANTHER" id="PTHR43788">
    <property type="entry name" value="DNA2/NAM7 HELICASE FAMILY MEMBER"/>
    <property type="match status" value="1"/>
</dbReference>
<keyword evidence="2" id="KW-0547">Nucleotide-binding</keyword>
<comment type="similarity">
    <text evidence="1">Belongs to the DNA2/NAM7 helicase family.</text>
</comment>
<organism evidence="9 10">
    <name type="scientific">Bonamia ostreae</name>
    <dbReference type="NCBI Taxonomy" id="126728"/>
    <lineage>
        <taxon>Eukaryota</taxon>
        <taxon>Sar</taxon>
        <taxon>Rhizaria</taxon>
        <taxon>Endomyxa</taxon>
        <taxon>Ascetosporea</taxon>
        <taxon>Haplosporida</taxon>
        <taxon>Bonamia</taxon>
    </lineage>
</organism>
<evidence type="ECO:0000256" key="1">
    <source>
        <dbReference type="ARBA" id="ARBA00007913"/>
    </source>
</evidence>
<dbReference type="PANTHER" id="PTHR43788:SF8">
    <property type="entry name" value="DNA-BINDING PROTEIN SMUBP-2"/>
    <property type="match status" value="1"/>
</dbReference>
<evidence type="ECO:0008006" key="11">
    <source>
        <dbReference type="Google" id="ProtNLM"/>
    </source>
</evidence>